<dbReference type="GO" id="GO:0043295">
    <property type="term" value="F:glutathione binding"/>
    <property type="evidence" value="ECO:0007669"/>
    <property type="project" value="UniProtKB-UniRule"/>
</dbReference>
<feature type="domain" description="Glutathione synthase substrate-binding" evidence="13">
    <location>
        <begin position="205"/>
        <end position="303"/>
    </location>
</feature>
<keyword evidence="15" id="KW-1185">Reference proteome</keyword>
<evidence type="ECO:0000256" key="5">
    <source>
        <dbReference type="ARBA" id="ARBA00022684"/>
    </source>
</evidence>
<dbReference type="GO" id="GO:0005829">
    <property type="term" value="C:cytosol"/>
    <property type="evidence" value="ECO:0007669"/>
    <property type="project" value="TreeGrafter"/>
</dbReference>
<organism evidence="14 15">
    <name type="scientific">Clydaea vesicula</name>
    <dbReference type="NCBI Taxonomy" id="447962"/>
    <lineage>
        <taxon>Eukaryota</taxon>
        <taxon>Fungi</taxon>
        <taxon>Fungi incertae sedis</taxon>
        <taxon>Chytridiomycota</taxon>
        <taxon>Chytridiomycota incertae sedis</taxon>
        <taxon>Chytridiomycetes</taxon>
        <taxon>Lobulomycetales</taxon>
        <taxon>Lobulomycetaceae</taxon>
        <taxon>Clydaea</taxon>
    </lineage>
</organism>
<feature type="binding site" evidence="11">
    <location>
        <position position="423"/>
    </location>
    <ligand>
        <name>ATP</name>
        <dbReference type="ChEBI" id="CHEBI:30616"/>
    </ligand>
</feature>
<evidence type="ECO:0000256" key="11">
    <source>
        <dbReference type="PIRSR" id="PIRSR001558-1"/>
    </source>
</evidence>
<evidence type="ECO:0000256" key="4">
    <source>
        <dbReference type="ARBA" id="ARBA00022598"/>
    </source>
</evidence>
<dbReference type="NCBIfam" id="TIGR01986">
    <property type="entry name" value="glut_syn_euk"/>
    <property type="match status" value="1"/>
</dbReference>
<proteinExistence type="inferred from homology"/>
<dbReference type="Pfam" id="PF03199">
    <property type="entry name" value="GSH_synthase"/>
    <property type="match status" value="1"/>
</dbReference>
<dbReference type="InterPro" id="IPR037013">
    <property type="entry name" value="GSH-S_sub-bd_sf"/>
</dbReference>
<evidence type="ECO:0000256" key="8">
    <source>
        <dbReference type="ARBA" id="ARBA00022840"/>
    </source>
</evidence>
<evidence type="ECO:0000313" key="14">
    <source>
        <dbReference type="EMBL" id="KAJ3217058.1"/>
    </source>
</evidence>
<feature type="binding site" evidence="11">
    <location>
        <position position="220"/>
    </location>
    <ligand>
        <name>substrate</name>
    </ligand>
</feature>
<dbReference type="EC" id="6.3.2.3" evidence="10"/>
<dbReference type="InterPro" id="IPR014042">
    <property type="entry name" value="Glutathione_synthase_a-hlx"/>
</dbReference>
<evidence type="ECO:0000313" key="15">
    <source>
        <dbReference type="Proteomes" id="UP001211065"/>
    </source>
</evidence>
<dbReference type="EMBL" id="JADGJW010000446">
    <property type="protein sequence ID" value="KAJ3217058.1"/>
    <property type="molecule type" value="Genomic_DNA"/>
</dbReference>
<gene>
    <name evidence="14" type="ORF">HK099_005614</name>
</gene>
<dbReference type="PANTHER" id="PTHR11130">
    <property type="entry name" value="GLUTATHIONE SYNTHETASE"/>
    <property type="match status" value="1"/>
</dbReference>
<comment type="subunit">
    <text evidence="3">Homodimer.</text>
</comment>
<dbReference type="GO" id="GO:0004363">
    <property type="term" value="F:glutathione synthase activity"/>
    <property type="evidence" value="ECO:0007669"/>
    <property type="project" value="UniProtKB-UniRule"/>
</dbReference>
<protein>
    <recommendedName>
        <fullName evidence="10">Glutathione synthetase</fullName>
        <shortName evidence="10">GSH-S</shortName>
        <ecNumber evidence="10">6.3.2.3</ecNumber>
    </recommendedName>
</protein>
<keyword evidence="4 10" id="KW-0436">Ligase</keyword>
<keyword evidence="6 10" id="KW-0479">Metal-binding</keyword>
<dbReference type="Gene3D" id="3.40.50.1760">
    <property type="entry name" value="Glutathione synthase, substrate-binding domain superfamily, eukaryotic"/>
    <property type="match status" value="1"/>
</dbReference>
<reference evidence="14" key="1">
    <citation type="submission" date="2020-05" db="EMBL/GenBank/DDBJ databases">
        <title>Phylogenomic resolution of chytrid fungi.</title>
        <authorList>
            <person name="Stajich J.E."/>
            <person name="Amses K."/>
            <person name="Simmons R."/>
            <person name="Seto K."/>
            <person name="Myers J."/>
            <person name="Bonds A."/>
            <person name="Quandt C.A."/>
            <person name="Barry K."/>
            <person name="Liu P."/>
            <person name="Grigoriev I."/>
            <person name="Longcore J.E."/>
            <person name="James T.Y."/>
        </authorList>
    </citation>
    <scope>NUCLEOTIDE SEQUENCE</scope>
    <source>
        <strain evidence="14">JEL0476</strain>
    </source>
</reference>
<evidence type="ECO:0000256" key="2">
    <source>
        <dbReference type="ARBA" id="ARBA00010385"/>
    </source>
</evidence>
<keyword evidence="8 10" id="KW-0067">ATP-binding</keyword>
<comment type="caution">
    <text evidence="14">The sequence shown here is derived from an EMBL/GenBank/DDBJ whole genome shotgun (WGS) entry which is preliminary data.</text>
</comment>
<keyword evidence="9 10" id="KW-0460">Magnesium</keyword>
<feature type="binding site" evidence="12">
    <location>
        <position position="143"/>
    </location>
    <ligand>
        <name>Mg(2+)</name>
        <dbReference type="ChEBI" id="CHEBI:18420"/>
    </ligand>
</feature>
<dbReference type="Pfam" id="PF03917">
    <property type="entry name" value="GSH_synth_ATP"/>
    <property type="match status" value="1"/>
</dbReference>
<evidence type="ECO:0000256" key="6">
    <source>
        <dbReference type="ARBA" id="ARBA00022723"/>
    </source>
</evidence>
<dbReference type="InterPro" id="IPR004887">
    <property type="entry name" value="GSH_synth_subst-bd"/>
</dbReference>
<feature type="binding site" evidence="11">
    <location>
        <begin position="364"/>
        <end position="373"/>
    </location>
    <ligand>
        <name>ATP</name>
        <dbReference type="ChEBI" id="CHEBI:30616"/>
    </ligand>
</feature>
<dbReference type="FunFam" id="3.40.50.1760:FF:000001">
    <property type="entry name" value="Glutathione synthetase"/>
    <property type="match status" value="1"/>
</dbReference>
<dbReference type="InterPro" id="IPR016185">
    <property type="entry name" value="PreATP-grasp_dom_sf"/>
</dbReference>
<dbReference type="AlphaFoldDB" id="A0AAD5U294"/>
<dbReference type="Gene3D" id="3.30.1490.50">
    <property type="match status" value="1"/>
</dbReference>
<accession>A0AAD5U294</accession>
<feature type="binding site" evidence="11">
    <location>
        <position position="456"/>
    </location>
    <ligand>
        <name>ATP</name>
        <dbReference type="ChEBI" id="CHEBI:30616"/>
    </ligand>
</feature>
<name>A0AAD5U294_9FUNG</name>
<feature type="binding site" evidence="11">
    <location>
        <position position="450"/>
    </location>
    <ligand>
        <name>substrate</name>
    </ligand>
</feature>
<dbReference type="InterPro" id="IPR014709">
    <property type="entry name" value="Glutathione_synthase_C_euk"/>
</dbReference>
<evidence type="ECO:0000256" key="7">
    <source>
        <dbReference type="ARBA" id="ARBA00022741"/>
    </source>
</evidence>
<dbReference type="PANTHER" id="PTHR11130:SF0">
    <property type="entry name" value="GLUTATHIONE SYNTHETASE"/>
    <property type="match status" value="1"/>
</dbReference>
<dbReference type="GO" id="GO:0000287">
    <property type="term" value="F:magnesium ion binding"/>
    <property type="evidence" value="ECO:0007669"/>
    <property type="project" value="UniProtKB-UniRule"/>
</dbReference>
<keyword evidence="7 10" id="KW-0547">Nucleotide-binding</keyword>
<evidence type="ECO:0000256" key="1">
    <source>
        <dbReference type="ARBA" id="ARBA00004965"/>
    </source>
</evidence>
<dbReference type="FunFam" id="3.30.1490.50:FF:000002">
    <property type="entry name" value="Glutathione synthetase"/>
    <property type="match status" value="1"/>
</dbReference>
<keyword evidence="5 10" id="KW-0317">Glutathione biosynthesis</keyword>
<comment type="similarity">
    <text evidence="2 10">Belongs to the eukaryotic GSH synthase family.</text>
</comment>
<dbReference type="Proteomes" id="UP001211065">
    <property type="component" value="Unassembled WGS sequence"/>
</dbReference>
<evidence type="ECO:0000259" key="13">
    <source>
        <dbReference type="Pfam" id="PF03199"/>
    </source>
</evidence>
<comment type="cofactor">
    <cofactor evidence="10 12">
        <name>Mg(2+)</name>
        <dbReference type="ChEBI" id="CHEBI:18420"/>
    </cofactor>
    <text evidence="10 12">Binds 1 Mg(2+) ion per subunit.</text>
</comment>
<feature type="binding site" evidence="11">
    <location>
        <position position="141"/>
    </location>
    <ligand>
        <name>ATP</name>
        <dbReference type="ChEBI" id="CHEBI:30616"/>
    </ligand>
</feature>
<dbReference type="Gene3D" id="1.10.1080.10">
    <property type="entry name" value="Glutathione Synthetase, Chain A, domain 3"/>
    <property type="match status" value="1"/>
</dbReference>
<evidence type="ECO:0000256" key="3">
    <source>
        <dbReference type="ARBA" id="ARBA00011738"/>
    </source>
</evidence>
<dbReference type="SUPFAM" id="SSF52440">
    <property type="entry name" value="PreATP-grasp domain"/>
    <property type="match status" value="1"/>
</dbReference>
<evidence type="ECO:0000256" key="10">
    <source>
        <dbReference type="PIRNR" id="PIRNR001558"/>
    </source>
</evidence>
<feature type="binding site" evidence="11">
    <location>
        <position position="448"/>
    </location>
    <ligand>
        <name>substrate</name>
    </ligand>
</feature>
<feature type="binding site" evidence="11">
    <location>
        <position position="306"/>
    </location>
    <ligand>
        <name>ATP</name>
        <dbReference type="ChEBI" id="CHEBI:30616"/>
    </ligand>
</feature>
<dbReference type="InterPro" id="IPR014049">
    <property type="entry name" value="Glutathione_synthase_N_euk"/>
</dbReference>
<dbReference type="GO" id="GO:0005524">
    <property type="term" value="F:ATP binding"/>
    <property type="evidence" value="ECO:0007669"/>
    <property type="project" value="UniProtKB-UniRule"/>
</dbReference>
<comment type="catalytic activity">
    <reaction evidence="10">
        <text>gamma-L-glutamyl-L-cysteine + glycine + ATP = glutathione + ADP + phosphate + H(+)</text>
        <dbReference type="Rhea" id="RHEA:13557"/>
        <dbReference type="ChEBI" id="CHEBI:15378"/>
        <dbReference type="ChEBI" id="CHEBI:30616"/>
        <dbReference type="ChEBI" id="CHEBI:43474"/>
        <dbReference type="ChEBI" id="CHEBI:57305"/>
        <dbReference type="ChEBI" id="CHEBI:57925"/>
        <dbReference type="ChEBI" id="CHEBI:58173"/>
        <dbReference type="ChEBI" id="CHEBI:456216"/>
        <dbReference type="EC" id="6.3.2.3"/>
    </reaction>
</comment>
<dbReference type="PIRSF" id="PIRSF001558">
    <property type="entry name" value="GSHase"/>
    <property type="match status" value="1"/>
</dbReference>
<feature type="binding site" evidence="11">
    <location>
        <position position="123"/>
    </location>
    <ligand>
        <name>substrate</name>
    </ligand>
</feature>
<evidence type="ECO:0000256" key="12">
    <source>
        <dbReference type="PIRSR" id="PIRSR001558-2"/>
    </source>
</evidence>
<comment type="pathway">
    <text evidence="1 10">Sulfur metabolism; glutathione biosynthesis; glutathione from L-cysteine and L-glutamate: step 2/2.</text>
</comment>
<feature type="binding site" evidence="11">
    <location>
        <begin position="397"/>
        <end position="400"/>
    </location>
    <ligand>
        <name>ATP</name>
        <dbReference type="ChEBI" id="CHEBI:30616"/>
    </ligand>
</feature>
<feature type="binding site" evidence="11">
    <location>
        <position position="375"/>
    </location>
    <ligand>
        <name>ATP</name>
        <dbReference type="ChEBI" id="CHEBI:30616"/>
    </ligand>
</feature>
<dbReference type="Gene3D" id="3.30.470.20">
    <property type="entry name" value="ATP-grasp fold, B domain"/>
    <property type="match status" value="1"/>
</dbReference>
<sequence>MLKQEIYPPTLSILEEKNLITDAVDFALDHGLLIKQKDTGNIIHAPFSLFPSPVSRQAFQNTVDIHTTLNKLFFKLSRDDIFIRKVMKSVIGVDNFMEKLFNIYTTVFDHDTNTQTISLGLNRSDYMLHSSENGLVPLQVEFNTISCGLVTLSSKVTELHQFVHKNDEEILKNLPTCNSIEGVPKGISAAHRLFNSKYLKNEESVVLMVVQPNEWNMFDQRGIEFKLLNKYGIKMMRKSLTEIFNEGKIADGNLVIDNKIISVVYFRAGYCPNDYPTEDEWTARLMMEKSSAVKSPDIAYHLVGLKKFQQILSCPNILKKYLTDPLELEKVRKTFTGLYPLDESEEGLAAYEMALNHPEKYVLKPQREGGGNNFYGNDIPLVLNKLSAAERRCFILMDLITPPTLQNLMVREGKISRQDVQSELGIFGVWLSDGEEVLINEECGHLLRTKKSTSTEGGVSKGISVIDSPYLV</sequence>
<feature type="binding site" evidence="12">
    <location>
        <position position="141"/>
    </location>
    <ligand>
        <name>Mg(2+)</name>
        <dbReference type="ChEBI" id="CHEBI:18420"/>
    </ligand>
</feature>
<evidence type="ECO:0000256" key="9">
    <source>
        <dbReference type="ARBA" id="ARBA00022842"/>
    </source>
</evidence>
<dbReference type="SUPFAM" id="SSF56059">
    <property type="entry name" value="Glutathione synthetase ATP-binding domain-like"/>
    <property type="match status" value="1"/>
</dbReference>
<feature type="binding site" evidence="12">
    <location>
        <position position="368"/>
    </location>
    <ligand>
        <name>Mg(2+)</name>
        <dbReference type="ChEBI" id="CHEBI:18420"/>
    </ligand>
</feature>
<dbReference type="InterPro" id="IPR005615">
    <property type="entry name" value="Glutathione_synthase"/>
</dbReference>
<dbReference type="Gene3D" id="3.30.1490.80">
    <property type="match status" value="1"/>
</dbReference>